<comment type="caution">
    <text evidence="5">The sequence shown here is derived from an EMBL/GenBank/DDBJ whole genome shotgun (WGS) entry which is preliminary data.</text>
</comment>
<proteinExistence type="predicted"/>
<dbReference type="InterPro" id="IPR051015">
    <property type="entry name" value="EvgA-like"/>
</dbReference>
<organism evidence="5 7">
    <name type="scientific">Aliivibrio finisterrensis</name>
    <dbReference type="NCBI Taxonomy" id="511998"/>
    <lineage>
        <taxon>Bacteria</taxon>
        <taxon>Pseudomonadati</taxon>
        <taxon>Pseudomonadota</taxon>
        <taxon>Gammaproteobacteria</taxon>
        <taxon>Vibrionales</taxon>
        <taxon>Vibrionaceae</taxon>
        <taxon>Aliivibrio</taxon>
    </lineage>
</organism>
<dbReference type="CDD" id="cd06170">
    <property type="entry name" value="LuxR_C_like"/>
    <property type="match status" value="1"/>
</dbReference>
<dbReference type="GO" id="GO:0000160">
    <property type="term" value="P:phosphorelay signal transduction system"/>
    <property type="evidence" value="ECO:0007669"/>
    <property type="project" value="InterPro"/>
</dbReference>
<gene>
    <name evidence="6" type="ORF">ERW53_09065</name>
    <name evidence="5" type="ORF">ERW57_09545</name>
</gene>
<protein>
    <submittedName>
        <fullName evidence="5">Response regulator transcription factor</fullName>
    </submittedName>
</protein>
<dbReference type="Proteomes" id="UP000294166">
    <property type="component" value="Unassembled WGS sequence"/>
</dbReference>
<dbReference type="EMBL" id="SEZK01000014">
    <property type="protein sequence ID" value="RYU51359.1"/>
    <property type="molecule type" value="Genomic_DNA"/>
</dbReference>
<evidence type="ECO:0000256" key="1">
    <source>
        <dbReference type="ARBA" id="ARBA00023125"/>
    </source>
</evidence>
<feature type="domain" description="Response regulatory" evidence="4">
    <location>
        <begin position="18"/>
        <end position="134"/>
    </location>
</feature>
<evidence type="ECO:0000259" key="4">
    <source>
        <dbReference type="PROSITE" id="PS50110"/>
    </source>
</evidence>
<dbReference type="GO" id="GO:0003677">
    <property type="term" value="F:DNA binding"/>
    <property type="evidence" value="ECO:0007669"/>
    <property type="project" value="UniProtKB-KW"/>
</dbReference>
<evidence type="ECO:0000259" key="3">
    <source>
        <dbReference type="PROSITE" id="PS50043"/>
    </source>
</evidence>
<dbReference type="InterPro" id="IPR011006">
    <property type="entry name" value="CheY-like_superfamily"/>
</dbReference>
<dbReference type="Gene3D" id="3.40.50.2300">
    <property type="match status" value="1"/>
</dbReference>
<reference evidence="7 8" key="1">
    <citation type="submission" date="2019-02" db="EMBL/GenBank/DDBJ databases">
        <title>Genome sequences of Aliivibrio finisterrensis strains from farmed Atlantic salmon.</title>
        <authorList>
            <person name="Bowman J.P."/>
        </authorList>
    </citation>
    <scope>NUCLEOTIDE SEQUENCE [LARGE SCALE GENOMIC DNA]</scope>
    <source>
        <strain evidence="6 8">A21</strain>
        <strain evidence="5 7">A46</strain>
    </source>
</reference>
<dbReference type="PANTHER" id="PTHR45566">
    <property type="entry name" value="HTH-TYPE TRANSCRIPTIONAL REGULATOR YHJB-RELATED"/>
    <property type="match status" value="1"/>
</dbReference>
<dbReference type="PRINTS" id="PR00038">
    <property type="entry name" value="HTHLUXR"/>
</dbReference>
<evidence type="ECO:0000313" key="7">
    <source>
        <dbReference type="Proteomes" id="UP000294063"/>
    </source>
</evidence>
<dbReference type="InterPro" id="IPR000792">
    <property type="entry name" value="Tscrpt_reg_LuxR_C"/>
</dbReference>
<dbReference type="RefSeq" id="WP_130046964.1">
    <property type="nucleotide sequence ID" value="NZ_SEZK01000014.1"/>
</dbReference>
<dbReference type="InterPro" id="IPR016032">
    <property type="entry name" value="Sig_transdc_resp-reg_C-effctor"/>
</dbReference>
<dbReference type="Pfam" id="PF00072">
    <property type="entry name" value="Response_reg"/>
    <property type="match status" value="1"/>
</dbReference>
<dbReference type="Proteomes" id="UP000294063">
    <property type="component" value="Unassembled WGS sequence"/>
</dbReference>
<dbReference type="InterPro" id="IPR036388">
    <property type="entry name" value="WH-like_DNA-bd_sf"/>
</dbReference>
<dbReference type="PROSITE" id="PS50110">
    <property type="entry name" value="RESPONSE_REGULATORY"/>
    <property type="match status" value="1"/>
</dbReference>
<dbReference type="SMART" id="SM00448">
    <property type="entry name" value="REC"/>
    <property type="match status" value="1"/>
</dbReference>
<dbReference type="InterPro" id="IPR001789">
    <property type="entry name" value="Sig_transdc_resp-reg_receiver"/>
</dbReference>
<dbReference type="SUPFAM" id="SSF52172">
    <property type="entry name" value="CheY-like"/>
    <property type="match status" value="1"/>
</dbReference>
<name>A0A4Q5KXP8_9GAMM</name>
<feature type="domain" description="HTH luxR-type" evidence="3">
    <location>
        <begin position="145"/>
        <end position="210"/>
    </location>
</feature>
<evidence type="ECO:0000313" key="8">
    <source>
        <dbReference type="Proteomes" id="UP000294166"/>
    </source>
</evidence>
<dbReference type="PANTHER" id="PTHR45566:SF1">
    <property type="entry name" value="HTH-TYPE TRANSCRIPTIONAL REGULATOR YHJB-RELATED"/>
    <property type="match status" value="1"/>
</dbReference>
<dbReference type="EMBL" id="SEZN01000014">
    <property type="protein sequence ID" value="RYU64557.1"/>
    <property type="molecule type" value="Genomic_DNA"/>
</dbReference>
<evidence type="ECO:0000256" key="2">
    <source>
        <dbReference type="PROSITE-ProRule" id="PRU00169"/>
    </source>
</evidence>
<sequence>MTKTTNNRLFMFTTKKINALILDTFPIVVESITNELKKKDSIGEIYYTSSMHKAVDTIKNNDISFVILDIKQDKFNGLDLIKRIRKNDYNGIILVMSSYGYELYSDSARKLGANGYISKKESIELINDAITNVLRGYTIFKQSQPSKSEIDLSTREITVLNYLLRGYTNKQISEFLSLSSKTISTYKSRILDKYNVTSLIELVKINDALI</sequence>
<dbReference type="AlphaFoldDB" id="A0A4Q5KXP8"/>
<evidence type="ECO:0000313" key="6">
    <source>
        <dbReference type="EMBL" id="RYU64557.1"/>
    </source>
</evidence>
<dbReference type="SUPFAM" id="SSF46894">
    <property type="entry name" value="C-terminal effector domain of the bipartite response regulators"/>
    <property type="match status" value="1"/>
</dbReference>
<keyword evidence="2" id="KW-0597">Phosphoprotein</keyword>
<dbReference type="Pfam" id="PF00196">
    <property type="entry name" value="GerE"/>
    <property type="match status" value="1"/>
</dbReference>
<dbReference type="PROSITE" id="PS00622">
    <property type="entry name" value="HTH_LUXR_1"/>
    <property type="match status" value="1"/>
</dbReference>
<keyword evidence="8" id="KW-1185">Reference proteome</keyword>
<feature type="modified residue" description="4-aspartylphosphate" evidence="2">
    <location>
        <position position="69"/>
    </location>
</feature>
<accession>A0A4Q5KXP8</accession>
<dbReference type="GO" id="GO:0006355">
    <property type="term" value="P:regulation of DNA-templated transcription"/>
    <property type="evidence" value="ECO:0007669"/>
    <property type="project" value="InterPro"/>
</dbReference>
<keyword evidence="1" id="KW-0238">DNA-binding</keyword>
<dbReference type="Gene3D" id="1.10.10.10">
    <property type="entry name" value="Winged helix-like DNA-binding domain superfamily/Winged helix DNA-binding domain"/>
    <property type="match status" value="1"/>
</dbReference>
<dbReference type="SMART" id="SM00421">
    <property type="entry name" value="HTH_LUXR"/>
    <property type="match status" value="1"/>
</dbReference>
<evidence type="ECO:0000313" key="5">
    <source>
        <dbReference type="EMBL" id="RYU51359.1"/>
    </source>
</evidence>
<dbReference type="PROSITE" id="PS50043">
    <property type="entry name" value="HTH_LUXR_2"/>
    <property type="match status" value="1"/>
</dbReference>